<dbReference type="OrthoDB" id="9813659at2"/>
<comment type="similarity">
    <text evidence="4">Belongs to the type-I 3-dehydroquinase family.</text>
</comment>
<comment type="pathway">
    <text evidence="4">Metabolic intermediate biosynthesis; chorismate biosynthesis; chorismate from D-erythrose 4-phosphate and phosphoenolpyruvate: step 3/7.</text>
</comment>
<evidence type="ECO:0000256" key="1">
    <source>
        <dbReference type="ARBA" id="ARBA00001864"/>
    </source>
</evidence>
<dbReference type="RefSeq" id="WP_076601862.1">
    <property type="nucleotide sequence ID" value="NZ_FTMD01000005.1"/>
</dbReference>
<dbReference type="GO" id="GO:0009423">
    <property type="term" value="P:chorismate biosynthetic process"/>
    <property type="evidence" value="ECO:0007669"/>
    <property type="project" value="UniProtKB-UniRule"/>
</dbReference>
<feature type="binding site" evidence="4">
    <location>
        <position position="217"/>
    </location>
    <ligand>
        <name>3-dehydroquinate</name>
        <dbReference type="ChEBI" id="CHEBI:32364"/>
    </ligand>
</feature>
<keyword evidence="4" id="KW-0028">Amino-acid biosynthesis</keyword>
<dbReference type="InterPro" id="IPR013785">
    <property type="entry name" value="Aldolase_TIM"/>
</dbReference>
<dbReference type="Gene3D" id="3.20.20.70">
    <property type="entry name" value="Aldolase class I"/>
    <property type="match status" value="1"/>
</dbReference>
<dbReference type="PANTHER" id="PTHR43699:SF1">
    <property type="entry name" value="3-DEHYDROQUINATE DEHYDRATASE"/>
    <property type="match status" value="1"/>
</dbReference>
<sequence length="260" mass="27935">MAFTRALEVKGKPVGEGKEPLVCAPLVGRDEAGVLGELDAIVAKQPDLLEWRVDFFSGIAETDRVVELAQEVRKSSAGIPIIFTRRSIREGGETIGISEEQVLEMYQAVARSGAVDFLDYELSCEPKHFAAAVELARETGTKLIASFHNFQKTPAAEEIVAKFVAMEKAGADVAKVAVMPQGLEDVLTVLQATLDGQKKISLPIISMSMGAYGSLSRLFGWVFGSSVSFAVGQKASAPGQVPIEDLRRVLDVLQRSLAGK</sequence>
<evidence type="ECO:0000313" key="6">
    <source>
        <dbReference type="Proteomes" id="UP000186819"/>
    </source>
</evidence>
<accession>A0A1N6U0U6</accession>
<organism evidence="5 6">
    <name type="scientific">Aromatoleum tolulyticum</name>
    <dbReference type="NCBI Taxonomy" id="34027"/>
    <lineage>
        <taxon>Bacteria</taxon>
        <taxon>Pseudomonadati</taxon>
        <taxon>Pseudomonadota</taxon>
        <taxon>Betaproteobacteria</taxon>
        <taxon>Rhodocyclales</taxon>
        <taxon>Rhodocyclaceae</taxon>
        <taxon>Aromatoleum</taxon>
    </lineage>
</organism>
<comment type="caution">
    <text evidence="4">Lacks conserved residue(s) required for the propagation of feature annotation.</text>
</comment>
<reference evidence="6" key="1">
    <citation type="submission" date="2017-01" db="EMBL/GenBank/DDBJ databases">
        <authorList>
            <person name="Varghese N."/>
            <person name="Submissions S."/>
        </authorList>
    </citation>
    <scope>NUCLEOTIDE SEQUENCE [LARGE SCALE GENOMIC DNA]</scope>
    <source>
        <strain evidence="6">ATCC 51758</strain>
    </source>
</reference>
<dbReference type="EMBL" id="FTMD01000005">
    <property type="protein sequence ID" value="SIQ59149.1"/>
    <property type="molecule type" value="Genomic_DNA"/>
</dbReference>
<feature type="binding site" evidence="4">
    <location>
        <begin position="50"/>
        <end position="52"/>
    </location>
    <ligand>
        <name>3-dehydroquinate</name>
        <dbReference type="ChEBI" id="CHEBI:32364"/>
    </ligand>
</feature>
<evidence type="ECO:0000256" key="2">
    <source>
        <dbReference type="ARBA" id="ARBA00023239"/>
    </source>
</evidence>
<dbReference type="GO" id="GO:0003855">
    <property type="term" value="F:3-dehydroquinate dehydratase activity"/>
    <property type="evidence" value="ECO:0007669"/>
    <property type="project" value="UniProtKB-UniRule"/>
</dbReference>
<dbReference type="PANTHER" id="PTHR43699">
    <property type="entry name" value="3-DEHYDROQUINATE DEHYDRATASE"/>
    <property type="match status" value="1"/>
</dbReference>
<dbReference type="HAMAP" id="MF_00214">
    <property type="entry name" value="AroD"/>
    <property type="match status" value="1"/>
</dbReference>
<comment type="catalytic activity">
    <reaction evidence="1 4">
        <text>3-dehydroquinate = 3-dehydroshikimate + H2O</text>
        <dbReference type="Rhea" id="RHEA:21096"/>
        <dbReference type="ChEBI" id="CHEBI:15377"/>
        <dbReference type="ChEBI" id="CHEBI:16630"/>
        <dbReference type="ChEBI" id="CHEBI:32364"/>
        <dbReference type="EC" id="4.2.1.10"/>
    </reaction>
</comment>
<dbReference type="NCBIfam" id="TIGR01093">
    <property type="entry name" value="aroD"/>
    <property type="match status" value="1"/>
</dbReference>
<dbReference type="Pfam" id="PF01487">
    <property type="entry name" value="DHquinase_I"/>
    <property type="match status" value="1"/>
</dbReference>
<keyword evidence="4" id="KW-0057">Aromatic amino acid biosynthesis</keyword>
<comment type="subunit">
    <text evidence="4">Homodimer.</text>
</comment>
<dbReference type="STRING" id="34027.SAMN05421829_105177"/>
<keyword evidence="2 4" id="KW-0456">Lyase</keyword>
<dbReference type="UniPathway" id="UPA00053">
    <property type="reaction ID" value="UER00086"/>
</dbReference>
<keyword evidence="6" id="KW-1185">Reference proteome</keyword>
<evidence type="ECO:0000256" key="3">
    <source>
        <dbReference type="ARBA" id="ARBA00023270"/>
    </source>
</evidence>
<feature type="active site" description="Proton donor/acceptor" evidence="4">
    <location>
        <position position="148"/>
    </location>
</feature>
<protein>
    <recommendedName>
        <fullName evidence="4">3-dehydroquinate dehydratase</fullName>
        <shortName evidence="4">3-dehydroquinase</shortName>
        <ecNumber evidence="4">4.2.1.10</ecNumber>
    </recommendedName>
    <alternativeName>
        <fullName evidence="4">Type I DHQase</fullName>
    </alternativeName>
    <alternativeName>
        <fullName evidence="4">Type I dehydroquinase</fullName>
        <shortName evidence="4">DHQ1</shortName>
    </alternativeName>
</protein>
<comment type="function">
    <text evidence="4">Involved in the third step of the chorismate pathway, which leads to the biosynthesis of aromatic amino acids. Catalyzes the cis-dehydration of 3-dehydroquinate (DHQ) and introduces the first double bond of the aromatic ring to yield 3-dehydroshikimate.</text>
</comment>
<dbReference type="GO" id="GO:0009073">
    <property type="term" value="P:aromatic amino acid family biosynthetic process"/>
    <property type="evidence" value="ECO:0007669"/>
    <property type="project" value="UniProtKB-KW"/>
</dbReference>
<dbReference type="GO" id="GO:0008652">
    <property type="term" value="P:amino acid biosynthetic process"/>
    <property type="evidence" value="ECO:0007669"/>
    <property type="project" value="UniProtKB-KW"/>
</dbReference>
<evidence type="ECO:0000256" key="4">
    <source>
        <dbReference type="HAMAP-Rule" id="MF_00214"/>
    </source>
</evidence>
<name>A0A1N6U0U6_9RHOO</name>
<dbReference type="InterPro" id="IPR050146">
    <property type="entry name" value="Type-I_3-dehydroquinase"/>
</dbReference>
<keyword evidence="3 4" id="KW-0704">Schiff base</keyword>
<gene>
    <name evidence="4" type="primary">aroD</name>
    <name evidence="5" type="ORF">SAMN05421829_105177</name>
</gene>
<feature type="binding site" evidence="4">
    <location>
        <position position="240"/>
    </location>
    <ligand>
        <name>3-dehydroquinate</name>
        <dbReference type="ChEBI" id="CHEBI:32364"/>
    </ligand>
</feature>
<dbReference type="AlphaFoldDB" id="A0A1N6U0U6"/>
<evidence type="ECO:0000313" key="5">
    <source>
        <dbReference type="EMBL" id="SIQ59149.1"/>
    </source>
</evidence>
<dbReference type="SUPFAM" id="SSF51569">
    <property type="entry name" value="Aldolase"/>
    <property type="match status" value="1"/>
</dbReference>
<dbReference type="CDD" id="cd00502">
    <property type="entry name" value="DHQase_I"/>
    <property type="match status" value="1"/>
</dbReference>
<feature type="active site" description="Schiff-base intermediate with substrate" evidence="4">
    <location>
        <position position="175"/>
    </location>
</feature>
<dbReference type="EC" id="4.2.1.10" evidence="4"/>
<dbReference type="GO" id="GO:0046279">
    <property type="term" value="P:3,4-dihydroxybenzoate biosynthetic process"/>
    <property type="evidence" value="ECO:0007669"/>
    <property type="project" value="UniProtKB-ARBA"/>
</dbReference>
<dbReference type="InterPro" id="IPR001381">
    <property type="entry name" value="DHquinase_I"/>
</dbReference>
<feature type="binding site" evidence="4">
    <location>
        <position position="236"/>
    </location>
    <ligand>
        <name>3-dehydroquinate</name>
        <dbReference type="ChEBI" id="CHEBI:32364"/>
    </ligand>
</feature>
<dbReference type="FunFam" id="3.20.20.70:FF:000047">
    <property type="entry name" value="3-dehydroquinate dehydratase"/>
    <property type="match status" value="1"/>
</dbReference>
<dbReference type="Proteomes" id="UP000186819">
    <property type="component" value="Unassembled WGS sequence"/>
</dbReference>
<feature type="binding site" evidence="4">
    <location>
        <position position="86"/>
    </location>
    <ligand>
        <name>3-dehydroquinate</name>
        <dbReference type="ChEBI" id="CHEBI:32364"/>
    </ligand>
</feature>
<proteinExistence type="inferred from homology"/>